<evidence type="ECO:0000256" key="1">
    <source>
        <dbReference type="SAM" id="Coils"/>
    </source>
</evidence>
<accession>A0AAU9U4M6</accession>
<sequence>MSQSNAYTDVVELCALLQCLGFGIKSLETTDVSVSQDGAIRTVVINCQASGFHVVMESANTTCSCPMAPSHQNSGFWEVSGVTGGKQYSKECGSALLGSLPKTHRERLTKQLQDIVRYIKEFNESDGEKHKEGIGNKSASMIDLKTPEKQHNIIKSDTPTRYRSLDTLTTAGNVTEQLPAPGPLIKDTTEDNTNEKKIQLMCQRQSTYTLSSTPGSSRHRNKTSSPIQMPLNSLLESLISVEKTAEELKTKISNVIKEFLDDGKHDSSISSSVLDVSKISVLKGTETSKLQFSSSPNLSGLGLQDDFMKRLKRVESASTSNLAKPKAKDEKTSKLRRLSPNLFKLRNSPTVAKTDKDKTPQGSKSGKLTSIFKPKIVTPVRIVKTTDSSANLSGSKKKYSNVKSTIPRPASKKD</sequence>
<dbReference type="AlphaFoldDB" id="A0AAU9U4M6"/>
<feature type="region of interest" description="Disordered" evidence="2">
    <location>
        <begin position="316"/>
        <end position="370"/>
    </location>
</feature>
<keyword evidence="4" id="KW-1185">Reference proteome</keyword>
<evidence type="ECO:0000313" key="3">
    <source>
        <dbReference type="EMBL" id="CAH2092664.1"/>
    </source>
</evidence>
<evidence type="ECO:0000313" key="4">
    <source>
        <dbReference type="Proteomes" id="UP001153954"/>
    </source>
</evidence>
<feature type="region of interest" description="Disordered" evidence="2">
    <location>
        <begin position="385"/>
        <end position="414"/>
    </location>
</feature>
<organism evidence="3 4">
    <name type="scientific">Euphydryas editha</name>
    <name type="common">Edith's checkerspot</name>
    <dbReference type="NCBI Taxonomy" id="104508"/>
    <lineage>
        <taxon>Eukaryota</taxon>
        <taxon>Metazoa</taxon>
        <taxon>Ecdysozoa</taxon>
        <taxon>Arthropoda</taxon>
        <taxon>Hexapoda</taxon>
        <taxon>Insecta</taxon>
        <taxon>Pterygota</taxon>
        <taxon>Neoptera</taxon>
        <taxon>Endopterygota</taxon>
        <taxon>Lepidoptera</taxon>
        <taxon>Glossata</taxon>
        <taxon>Ditrysia</taxon>
        <taxon>Papilionoidea</taxon>
        <taxon>Nymphalidae</taxon>
        <taxon>Nymphalinae</taxon>
        <taxon>Euphydryas</taxon>
    </lineage>
</organism>
<feature type="coiled-coil region" evidence="1">
    <location>
        <begin position="231"/>
        <end position="258"/>
    </location>
</feature>
<dbReference type="Proteomes" id="UP001153954">
    <property type="component" value="Unassembled WGS sequence"/>
</dbReference>
<feature type="region of interest" description="Disordered" evidence="2">
    <location>
        <begin position="207"/>
        <end position="227"/>
    </location>
</feature>
<dbReference type="EMBL" id="CAKOGL010000012">
    <property type="protein sequence ID" value="CAH2092664.1"/>
    <property type="molecule type" value="Genomic_DNA"/>
</dbReference>
<feature type="compositionally biased region" description="Polar residues" evidence="2">
    <location>
        <begin position="207"/>
        <end position="216"/>
    </location>
</feature>
<evidence type="ECO:0000256" key="2">
    <source>
        <dbReference type="SAM" id="MobiDB-lite"/>
    </source>
</evidence>
<gene>
    <name evidence="3" type="ORF">EEDITHA_LOCUS8403</name>
</gene>
<keyword evidence="1" id="KW-0175">Coiled coil</keyword>
<protein>
    <submittedName>
        <fullName evidence="3">Uncharacterized protein</fullName>
    </submittedName>
</protein>
<name>A0AAU9U4M6_EUPED</name>
<reference evidence="3" key="1">
    <citation type="submission" date="2022-03" db="EMBL/GenBank/DDBJ databases">
        <authorList>
            <person name="Tunstrom K."/>
        </authorList>
    </citation>
    <scope>NUCLEOTIDE SEQUENCE</scope>
</reference>
<proteinExistence type="predicted"/>
<feature type="compositionally biased region" description="Polar residues" evidence="2">
    <location>
        <begin position="385"/>
        <end position="394"/>
    </location>
</feature>
<comment type="caution">
    <text evidence="3">The sequence shown here is derived from an EMBL/GenBank/DDBJ whole genome shotgun (WGS) entry which is preliminary data.</text>
</comment>